<feature type="transmembrane region" description="Helical" evidence="1">
    <location>
        <begin position="89"/>
        <end position="111"/>
    </location>
</feature>
<protein>
    <recommendedName>
        <fullName evidence="4">Transmembrane protein</fullName>
    </recommendedName>
</protein>
<dbReference type="Proteomes" id="UP000001929">
    <property type="component" value="Chromosome"/>
</dbReference>
<dbReference type="RefSeq" id="WP_011389561.1">
    <property type="nucleotide sequence ID" value="NC_007643.1"/>
</dbReference>
<feature type="transmembrane region" description="Helical" evidence="1">
    <location>
        <begin position="34"/>
        <end position="55"/>
    </location>
</feature>
<gene>
    <name evidence="2" type="ordered locus">Rru_A1808</name>
</gene>
<evidence type="ECO:0000256" key="1">
    <source>
        <dbReference type="SAM" id="Phobius"/>
    </source>
</evidence>
<keyword evidence="1" id="KW-0812">Transmembrane</keyword>
<reference evidence="2 3" key="1">
    <citation type="journal article" date="2011" name="Stand. Genomic Sci.">
        <title>Complete genome sequence of Rhodospirillum rubrum type strain (S1).</title>
        <authorList>
            <person name="Munk A.C."/>
            <person name="Copeland A."/>
            <person name="Lucas S."/>
            <person name="Lapidus A."/>
            <person name="Del Rio T.G."/>
            <person name="Barry K."/>
            <person name="Detter J.C."/>
            <person name="Hammon N."/>
            <person name="Israni S."/>
            <person name="Pitluck S."/>
            <person name="Brettin T."/>
            <person name="Bruce D."/>
            <person name="Han C."/>
            <person name="Tapia R."/>
            <person name="Gilna P."/>
            <person name="Schmutz J."/>
            <person name="Larimer F."/>
            <person name="Land M."/>
            <person name="Kyrpides N.C."/>
            <person name="Mavromatis K."/>
            <person name="Richardson P."/>
            <person name="Rohde M."/>
            <person name="Goker M."/>
            <person name="Klenk H.P."/>
            <person name="Zhang Y."/>
            <person name="Roberts G.P."/>
            <person name="Reslewic S."/>
            <person name="Schwartz D.C."/>
        </authorList>
    </citation>
    <scope>NUCLEOTIDE SEQUENCE [LARGE SCALE GENOMIC DNA]</scope>
    <source>
        <strain evidence="3">ATCC 11170 / ATH 1.1.1 / DSM 467 / LMG 4362 / NCIMB 8255 / S1</strain>
    </source>
</reference>
<dbReference type="STRING" id="269796.Rru_A1808"/>
<dbReference type="PATRIC" id="fig|269796.9.peg.1886"/>
<dbReference type="EMBL" id="CP000230">
    <property type="protein sequence ID" value="ABC22608.1"/>
    <property type="molecule type" value="Genomic_DNA"/>
</dbReference>
<organism evidence="2 3">
    <name type="scientific">Rhodospirillum rubrum (strain ATCC 11170 / ATH 1.1.1 / DSM 467 / LMG 4362 / NCIMB 8255 / S1)</name>
    <dbReference type="NCBI Taxonomy" id="269796"/>
    <lineage>
        <taxon>Bacteria</taxon>
        <taxon>Pseudomonadati</taxon>
        <taxon>Pseudomonadota</taxon>
        <taxon>Alphaproteobacteria</taxon>
        <taxon>Rhodospirillales</taxon>
        <taxon>Rhodospirillaceae</taxon>
        <taxon>Rhodospirillum</taxon>
    </lineage>
</organism>
<feature type="transmembrane region" description="Helical" evidence="1">
    <location>
        <begin position="9"/>
        <end position="28"/>
    </location>
</feature>
<dbReference type="EnsemblBacteria" id="ABC22608">
    <property type="protein sequence ID" value="ABC22608"/>
    <property type="gene ID" value="Rru_A1808"/>
</dbReference>
<feature type="transmembrane region" description="Helical" evidence="1">
    <location>
        <begin position="62"/>
        <end position="83"/>
    </location>
</feature>
<evidence type="ECO:0000313" key="3">
    <source>
        <dbReference type="Proteomes" id="UP000001929"/>
    </source>
</evidence>
<sequence>MSVVSVAKNVVRGSGVLALCLGALFVFAPGLVPIHAHMTLGVLLILALWVLAFLGRTGAPRAAVLAAIAGLLLPVLGILQLQVDLGGGLWLVQTAHVVVALGAMGLAEVLAKRGGRA</sequence>
<proteinExistence type="predicted"/>
<keyword evidence="1" id="KW-1133">Transmembrane helix</keyword>
<keyword evidence="1" id="KW-0472">Membrane</keyword>
<evidence type="ECO:0000313" key="2">
    <source>
        <dbReference type="EMBL" id="ABC22608.1"/>
    </source>
</evidence>
<accession>Q2RTD7</accession>
<name>Q2RTD7_RHORT</name>
<evidence type="ECO:0008006" key="4">
    <source>
        <dbReference type="Google" id="ProtNLM"/>
    </source>
</evidence>
<dbReference type="eggNOG" id="ENOG5033CBX">
    <property type="taxonomic scope" value="Bacteria"/>
</dbReference>
<dbReference type="HOGENOM" id="CLU_163374_0_0_5"/>
<keyword evidence="3" id="KW-1185">Reference proteome</keyword>
<dbReference type="AlphaFoldDB" id="Q2RTD7"/>
<dbReference type="KEGG" id="rru:Rru_A1808"/>